<organism evidence="13 14">
    <name type="scientific">Oceanisphaera ostreae</name>
    <dbReference type="NCBI Taxonomy" id="914151"/>
    <lineage>
        <taxon>Bacteria</taxon>
        <taxon>Pseudomonadati</taxon>
        <taxon>Pseudomonadota</taxon>
        <taxon>Gammaproteobacteria</taxon>
        <taxon>Aeromonadales</taxon>
        <taxon>Aeromonadaceae</taxon>
        <taxon>Oceanisphaera</taxon>
    </lineage>
</organism>
<evidence type="ECO:0000313" key="14">
    <source>
        <dbReference type="Proteomes" id="UP001597048"/>
    </source>
</evidence>
<comment type="subcellular location">
    <subcellularLocation>
        <location evidence="11">Cell outer membrane</location>
        <topology evidence="11">Lipid-anchor</topology>
    </subcellularLocation>
    <subcellularLocation>
        <location evidence="11">Bacterial flagellum basal body</location>
    </subcellularLocation>
    <subcellularLocation>
        <location evidence="2">Membrane</location>
        <topology evidence="2">Lipid-anchor</topology>
    </subcellularLocation>
</comment>
<evidence type="ECO:0000256" key="1">
    <source>
        <dbReference type="ARBA" id="ARBA00002591"/>
    </source>
</evidence>
<keyword evidence="13" id="KW-0969">Cilium</keyword>
<dbReference type="EMBL" id="JBHTJS010000010">
    <property type="protein sequence ID" value="MFD1007343.1"/>
    <property type="molecule type" value="Genomic_DNA"/>
</dbReference>
<proteinExistence type="inferred from homology"/>
<dbReference type="PROSITE" id="PS51257">
    <property type="entry name" value="PROKAR_LIPOPROTEIN"/>
    <property type="match status" value="1"/>
</dbReference>
<evidence type="ECO:0000256" key="10">
    <source>
        <dbReference type="ARBA" id="ARBA00023288"/>
    </source>
</evidence>
<evidence type="ECO:0000256" key="7">
    <source>
        <dbReference type="ARBA" id="ARBA00023139"/>
    </source>
</evidence>
<keyword evidence="13" id="KW-0966">Cell projection</keyword>
<comment type="subunit">
    <text evidence="4 11">The basal body constitutes a major portion of the flagellar organelle and consists of four rings (L,P,S, and M) mounted on a central rod.</text>
</comment>
<evidence type="ECO:0000256" key="6">
    <source>
        <dbReference type="ARBA" id="ARBA00023136"/>
    </source>
</evidence>
<dbReference type="HAMAP" id="MF_00415">
    <property type="entry name" value="FlgH"/>
    <property type="match status" value="1"/>
</dbReference>
<dbReference type="PRINTS" id="PR01008">
    <property type="entry name" value="FLGLRINGFLGH"/>
</dbReference>
<evidence type="ECO:0000256" key="8">
    <source>
        <dbReference type="ARBA" id="ARBA00023143"/>
    </source>
</evidence>
<evidence type="ECO:0000256" key="3">
    <source>
        <dbReference type="ARBA" id="ARBA00006929"/>
    </source>
</evidence>
<dbReference type="Pfam" id="PF02107">
    <property type="entry name" value="FlgH"/>
    <property type="match status" value="1"/>
</dbReference>
<comment type="similarity">
    <text evidence="3 11">Belongs to the FlgH family.</text>
</comment>
<name>A0ABW3KGF8_9GAMM</name>
<dbReference type="NCBIfam" id="NF009338">
    <property type="entry name" value="PRK12698.1"/>
    <property type="match status" value="1"/>
</dbReference>
<evidence type="ECO:0000256" key="11">
    <source>
        <dbReference type="HAMAP-Rule" id="MF_00415"/>
    </source>
</evidence>
<evidence type="ECO:0000256" key="2">
    <source>
        <dbReference type="ARBA" id="ARBA00004635"/>
    </source>
</evidence>
<keyword evidence="14" id="KW-1185">Reference proteome</keyword>
<accession>A0ABW3KGF8</accession>
<reference evidence="14" key="1">
    <citation type="journal article" date="2019" name="Int. J. Syst. Evol. Microbiol.">
        <title>The Global Catalogue of Microorganisms (GCM) 10K type strain sequencing project: providing services to taxonomists for standard genome sequencing and annotation.</title>
        <authorList>
            <consortium name="The Broad Institute Genomics Platform"/>
            <consortium name="The Broad Institute Genome Sequencing Center for Infectious Disease"/>
            <person name="Wu L."/>
            <person name="Ma J."/>
        </authorList>
    </citation>
    <scope>NUCLEOTIDE SEQUENCE [LARGE SCALE GENOMIC DNA]</scope>
    <source>
        <strain evidence="14">CCUG 60525</strain>
    </source>
</reference>
<evidence type="ECO:0000313" key="13">
    <source>
        <dbReference type="EMBL" id="MFD1007343.1"/>
    </source>
</evidence>
<keyword evidence="9 11" id="KW-0998">Cell outer membrane</keyword>
<dbReference type="Proteomes" id="UP001597048">
    <property type="component" value="Unassembled WGS sequence"/>
</dbReference>
<dbReference type="RefSeq" id="WP_379557274.1">
    <property type="nucleotide sequence ID" value="NZ_JBHTJS010000010.1"/>
</dbReference>
<gene>
    <name evidence="11 13" type="primary">flgH</name>
    <name evidence="13" type="ORF">ACFQ1C_04120</name>
</gene>
<comment type="function">
    <text evidence="1 11">Assembles around the rod to form the L-ring and probably protects the motor/basal body from shearing forces during rotation.</text>
</comment>
<sequence>MRNIITALSWVVVLTALGLAGCTSTPYTPKPDDPDFAPVIPSLSEQQLEPNGAIFQDNYANSLYSDIKAHRVGDIITVDLAESTRAQKRATTQQGKDSSVNIAAPTIGARGLSIAGNPFSASLSSSNEFDGQANTNQSNSLQGSITVSVAQVLANGNLMVQGEKWIMLNTGEEYVRISGMIRSQDIGADNRIESSRVANARIYYGGTGDFANTQSRGWLAKFFNSEWMPF</sequence>
<dbReference type="InterPro" id="IPR000527">
    <property type="entry name" value="Flag_Lring"/>
</dbReference>
<keyword evidence="8 11" id="KW-0975">Bacterial flagellum</keyword>
<feature type="signal peptide" evidence="12">
    <location>
        <begin position="1"/>
        <end position="20"/>
    </location>
</feature>
<dbReference type="PANTHER" id="PTHR34933:SF1">
    <property type="entry name" value="FLAGELLAR L-RING PROTEIN"/>
    <property type="match status" value="1"/>
</dbReference>
<protein>
    <recommendedName>
        <fullName evidence="11">Flagellar L-ring protein</fullName>
    </recommendedName>
    <alternativeName>
        <fullName evidence="11">Basal body L-ring protein</fullName>
    </alternativeName>
</protein>
<dbReference type="PANTHER" id="PTHR34933">
    <property type="entry name" value="FLAGELLAR L-RING PROTEIN"/>
    <property type="match status" value="1"/>
</dbReference>
<feature type="chain" id="PRO_5047422747" description="Flagellar L-ring protein" evidence="12">
    <location>
        <begin position="21"/>
        <end position="230"/>
    </location>
</feature>
<keyword evidence="13" id="KW-0282">Flagellum</keyword>
<evidence type="ECO:0000256" key="9">
    <source>
        <dbReference type="ARBA" id="ARBA00023237"/>
    </source>
</evidence>
<keyword evidence="7" id="KW-0564">Palmitate</keyword>
<evidence type="ECO:0000256" key="4">
    <source>
        <dbReference type="ARBA" id="ARBA00011439"/>
    </source>
</evidence>
<keyword evidence="6 11" id="KW-0472">Membrane</keyword>
<keyword evidence="10 11" id="KW-0449">Lipoprotein</keyword>
<keyword evidence="5 11" id="KW-0732">Signal</keyword>
<evidence type="ECO:0000256" key="5">
    <source>
        <dbReference type="ARBA" id="ARBA00022729"/>
    </source>
</evidence>
<evidence type="ECO:0000256" key="12">
    <source>
        <dbReference type="SAM" id="SignalP"/>
    </source>
</evidence>
<dbReference type="NCBIfam" id="NF001304">
    <property type="entry name" value="PRK00249.1-4"/>
    <property type="match status" value="1"/>
</dbReference>
<comment type="caution">
    <text evidence="13">The sequence shown here is derived from an EMBL/GenBank/DDBJ whole genome shotgun (WGS) entry which is preliminary data.</text>
</comment>